<dbReference type="EMBL" id="KB870811">
    <property type="protein sequence ID" value="EOA15447.1"/>
    <property type="molecule type" value="Genomic_DNA"/>
</dbReference>
<feature type="region of interest" description="Disordered" evidence="1">
    <location>
        <begin position="1"/>
        <end position="130"/>
    </location>
</feature>
<feature type="region of interest" description="Disordered" evidence="1">
    <location>
        <begin position="563"/>
        <end position="677"/>
    </location>
</feature>
<feature type="region of interest" description="Disordered" evidence="1">
    <location>
        <begin position="358"/>
        <end position="382"/>
    </location>
</feature>
<dbReference type="PANTHER" id="PTHR12210">
    <property type="entry name" value="DULLARD PROTEIN PHOSPHATASE"/>
    <property type="match status" value="1"/>
</dbReference>
<feature type="compositionally biased region" description="Polar residues" evidence="1">
    <location>
        <begin position="247"/>
        <end position="259"/>
    </location>
</feature>
<dbReference type="KEGG" id="crb:17879335"/>
<feature type="region of interest" description="Disordered" evidence="1">
    <location>
        <begin position="396"/>
        <end position="514"/>
    </location>
</feature>
<feature type="compositionally biased region" description="Basic and acidic residues" evidence="1">
    <location>
        <begin position="453"/>
        <end position="467"/>
    </location>
</feature>
<dbReference type="PROSITE" id="PS50969">
    <property type="entry name" value="FCP1"/>
    <property type="match status" value="1"/>
</dbReference>
<feature type="compositionally biased region" description="Basic residues" evidence="1">
    <location>
        <begin position="189"/>
        <end position="198"/>
    </location>
</feature>
<dbReference type="OrthoDB" id="1711508at2759"/>
<evidence type="ECO:0000313" key="4">
    <source>
        <dbReference type="Proteomes" id="UP000029121"/>
    </source>
</evidence>
<dbReference type="Pfam" id="PF03031">
    <property type="entry name" value="NIF"/>
    <property type="match status" value="1"/>
</dbReference>
<dbReference type="InterPro" id="IPR023214">
    <property type="entry name" value="HAD_sf"/>
</dbReference>
<feature type="compositionally biased region" description="Basic and acidic residues" evidence="1">
    <location>
        <begin position="165"/>
        <end position="178"/>
    </location>
</feature>
<feature type="compositionally biased region" description="Basic and acidic residues" evidence="1">
    <location>
        <begin position="119"/>
        <end position="130"/>
    </location>
</feature>
<feature type="compositionally biased region" description="Basic and acidic residues" evidence="1">
    <location>
        <begin position="38"/>
        <end position="47"/>
    </location>
</feature>
<evidence type="ECO:0000313" key="3">
    <source>
        <dbReference type="EMBL" id="EOA15447.1"/>
    </source>
</evidence>
<feature type="compositionally biased region" description="Basic and acidic residues" evidence="1">
    <location>
        <begin position="601"/>
        <end position="624"/>
    </location>
</feature>
<feature type="compositionally biased region" description="Basic residues" evidence="1">
    <location>
        <begin position="107"/>
        <end position="118"/>
    </location>
</feature>
<feature type="region of interest" description="Disordered" evidence="1">
    <location>
        <begin position="165"/>
        <end position="265"/>
    </location>
</feature>
<feature type="compositionally biased region" description="Basic residues" evidence="1">
    <location>
        <begin position="303"/>
        <end position="312"/>
    </location>
</feature>
<dbReference type="InterPro" id="IPR050365">
    <property type="entry name" value="TIM50"/>
</dbReference>
<dbReference type="AlphaFoldDB" id="R0F1F8"/>
<gene>
    <name evidence="3" type="ORF">CARUB_v10004089mg</name>
</gene>
<dbReference type="STRING" id="81985.R0F1F8"/>
<dbReference type="eggNOG" id="ENOG502QR82">
    <property type="taxonomic scope" value="Eukaryota"/>
</dbReference>
<dbReference type="Gene3D" id="3.40.50.1000">
    <property type="entry name" value="HAD superfamily/HAD-like"/>
    <property type="match status" value="1"/>
</dbReference>
<feature type="compositionally biased region" description="Basic and acidic residues" evidence="1">
    <location>
        <begin position="428"/>
        <end position="438"/>
    </location>
</feature>
<feature type="compositionally biased region" description="Polar residues" evidence="1">
    <location>
        <begin position="67"/>
        <end position="78"/>
    </location>
</feature>
<accession>R0F1F8</accession>
<dbReference type="SUPFAM" id="SSF56784">
    <property type="entry name" value="HAD-like"/>
    <property type="match status" value="1"/>
</dbReference>
<feature type="compositionally biased region" description="Basic and acidic residues" evidence="1">
    <location>
        <begin position="227"/>
        <end position="244"/>
    </location>
</feature>
<feature type="compositionally biased region" description="Basic and acidic residues" evidence="1">
    <location>
        <begin position="662"/>
        <end position="677"/>
    </location>
</feature>
<feature type="region of interest" description="Disordered" evidence="1">
    <location>
        <begin position="293"/>
        <end position="336"/>
    </location>
</feature>
<protein>
    <recommendedName>
        <fullName evidence="2">FCP1 homology domain-containing protein</fullName>
    </recommendedName>
</protein>
<dbReference type="Proteomes" id="UP000029121">
    <property type="component" value="Unassembled WGS sequence"/>
</dbReference>
<dbReference type="InterPro" id="IPR004274">
    <property type="entry name" value="FCP1_dom"/>
</dbReference>
<feature type="compositionally biased region" description="Basic and acidic residues" evidence="1">
    <location>
        <begin position="86"/>
        <end position="98"/>
    </location>
</feature>
<dbReference type="InterPro" id="IPR036412">
    <property type="entry name" value="HAD-like_sf"/>
</dbReference>
<feature type="compositionally biased region" description="Polar residues" evidence="1">
    <location>
        <begin position="358"/>
        <end position="369"/>
    </location>
</feature>
<feature type="domain" description="FCP1 homology" evidence="2">
    <location>
        <begin position="710"/>
        <end position="890"/>
    </location>
</feature>
<evidence type="ECO:0000259" key="2">
    <source>
        <dbReference type="PROSITE" id="PS50969"/>
    </source>
</evidence>
<reference evidence="4" key="1">
    <citation type="journal article" date="2013" name="Nat. Genet.">
        <title>The Capsella rubella genome and the genomic consequences of rapid mating system evolution.</title>
        <authorList>
            <person name="Slotte T."/>
            <person name="Hazzouri K.M."/>
            <person name="Agren J.A."/>
            <person name="Koenig D."/>
            <person name="Maumus F."/>
            <person name="Guo Y.L."/>
            <person name="Steige K."/>
            <person name="Platts A.E."/>
            <person name="Escobar J.S."/>
            <person name="Newman L.K."/>
            <person name="Wang W."/>
            <person name="Mandakova T."/>
            <person name="Vello E."/>
            <person name="Smith L.M."/>
            <person name="Henz S.R."/>
            <person name="Steffen J."/>
            <person name="Takuno S."/>
            <person name="Brandvain Y."/>
            <person name="Coop G."/>
            <person name="Andolfatto P."/>
            <person name="Hu T.T."/>
            <person name="Blanchette M."/>
            <person name="Clark R.M."/>
            <person name="Quesneville H."/>
            <person name="Nordborg M."/>
            <person name="Gaut B.S."/>
            <person name="Lysak M.A."/>
            <person name="Jenkins J."/>
            <person name="Grimwood J."/>
            <person name="Chapman J."/>
            <person name="Prochnik S."/>
            <person name="Shu S."/>
            <person name="Rokhsar D."/>
            <person name="Schmutz J."/>
            <person name="Weigel D."/>
            <person name="Wright S.I."/>
        </authorList>
    </citation>
    <scope>NUCLEOTIDE SEQUENCE [LARGE SCALE GENOMIC DNA]</scope>
    <source>
        <strain evidence="4">cv. Monte Gargano</strain>
    </source>
</reference>
<feature type="compositionally biased region" description="Basic and acidic residues" evidence="1">
    <location>
        <begin position="370"/>
        <end position="382"/>
    </location>
</feature>
<sequence>MEPVTVSDIGNSNDCQKNPELSDKQKERSGKKKRKSRKQESELKNIESHISSQNGNADGKTEKSTSEDQVQLSENRVSTLPAATLHHTDSILSTREESLPDANKNGSSRKKSKRRERKKKEDSSCEEKMLDDVEKITNEYQVHPPNTLSNSVASVVINSCLQSKDDTVEKQECSDVKYSETVAQDQSPKPKKRKKRKNKTAEVCDPLGDTLPTSTKSGSVECVENDDGNKETDGNTEVKEHVLEVKYNTTSQAEGSQPKSIEEKSIASVVISSCPKSKDDTVEQQECTDVKLSETVAQSQSPKAKRKKKRKTKTVEVCDPLGNSLPTSTKSGSVECVENNDGNGGIISYSATHRENSVTGKVSGLQNLGKTKEKETDENNGVKEDVLGAGVCDLRSKKQKGKKNKTASADHKTADMEVPEPSGSVECLLDHSEGKDMQNCDGNAGLQFGGEDMTSKTEKSVTREKSGVQKSGKRKEMTKDENIESNQDMFGEEGVSDVPRKRHKRKIKKEKNCESVATMDSDSLLYQSNREGVEICDGEIASMDMASNIEDSATKKEIVQDVKISKKKKKDKKEEVVQDAFGVEDDSKVEVTTKKRKKKKNSIDHETDNMEDDSKKIKDEKGEVDQNALGAEGASKVEVKTKKSKKKNSLDHKTDDMDEKDDVSLIRKDEEPEVDREKLQASLSSSVLVQNNKAQGVSSSETSEPRCSCEGRTRKLVVFDLNGILGDIVQGFTGQFIPDGKVSYRSVFRRPFLSSFLDFCFERFHVAIWSSRRIGLDYMVGILMRNYARNLLFCFDQNKCTTTKFKTQEKNDKPLFLKNLRTVWDCFGTCVSCGKRKYDETNTLLVDDSPDKALCNPPHTGIFPCPYKYTDDQDSALGPEGELRKYLERLADAENVQKFVAENPFGQTAITETHESWEFYSKVIEAHK</sequence>
<feature type="compositionally biased region" description="Basic residues" evidence="1">
    <location>
        <begin position="500"/>
        <end position="509"/>
    </location>
</feature>
<name>R0F1F8_9BRAS</name>
<proteinExistence type="predicted"/>
<organism evidence="3 4">
    <name type="scientific">Capsella rubella</name>
    <dbReference type="NCBI Taxonomy" id="81985"/>
    <lineage>
        <taxon>Eukaryota</taxon>
        <taxon>Viridiplantae</taxon>
        <taxon>Streptophyta</taxon>
        <taxon>Embryophyta</taxon>
        <taxon>Tracheophyta</taxon>
        <taxon>Spermatophyta</taxon>
        <taxon>Magnoliopsida</taxon>
        <taxon>eudicotyledons</taxon>
        <taxon>Gunneridae</taxon>
        <taxon>Pentapetalae</taxon>
        <taxon>rosids</taxon>
        <taxon>malvids</taxon>
        <taxon>Brassicales</taxon>
        <taxon>Brassicaceae</taxon>
        <taxon>Camelineae</taxon>
        <taxon>Capsella</taxon>
    </lineage>
</organism>
<keyword evidence="4" id="KW-1185">Reference proteome</keyword>
<dbReference type="SMART" id="SM00577">
    <property type="entry name" value="CPDc"/>
    <property type="match status" value="1"/>
</dbReference>
<evidence type="ECO:0000256" key="1">
    <source>
        <dbReference type="SAM" id="MobiDB-lite"/>
    </source>
</evidence>